<keyword evidence="6" id="KW-0067">ATP-binding</keyword>
<dbReference type="AlphaFoldDB" id="A0A6L5GS26"/>
<evidence type="ECO:0000256" key="2">
    <source>
        <dbReference type="ARBA" id="ARBA00011903"/>
    </source>
</evidence>
<accession>A0A6L5GS26</accession>
<dbReference type="InterPro" id="IPR027417">
    <property type="entry name" value="P-loop_NTPase"/>
</dbReference>
<protein>
    <recommendedName>
        <fullName evidence="2">non-specific protein-tyrosine kinase</fullName>
        <ecNumber evidence="2">2.7.10.2</ecNumber>
    </recommendedName>
</protein>
<dbReference type="Gene3D" id="3.40.50.300">
    <property type="entry name" value="P-loop containing nucleotide triphosphate hydrolases"/>
    <property type="match status" value="1"/>
</dbReference>
<dbReference type="EMBL" id="VOGB01000004">
    <property type="protein sequence ID" value="MQM73071.1"/>
    <property type="molecule type" value="Genomic_DNA"/>
</dbReference>
<dbReference type="NCBIfam" id="TIGR01007">
    <property type="entry name" value="eps_fam"/>
    <property type="match status" value="1"/>
</dbReference>
<evidence type="ECO:0000256" key="3">
    <source>
        <dbReference type="ARBA" id="ARBA00022679"/>
    </source>
</evidence>
<keyword evidence="3" id="KW-0808">Transferase</keyword>
<dbReference type="InterPro" id="IPR050445">
    <property type="entry name" value="Bact_polysacc_biosynth/exp"/>
</dbReference>
<keyword evidence="7" id="KW-0829">Tyrosine-protein kinase</keyword>
<comment type="catalytic activity">
    <reaction evidence="8">
        <text>L-tyrosyl-[protein] + ATP = O-phospho-L-tyrosyl-[protein] + ADP + H(+)</text>
        <dbReference type="Rhea" id="RHEA:10596"/>
        <dbReference type="Rhea" id="RHEA-COMP:10136"/>
        <dbReference type="Rhea" id="RHEA-COMP:20101"/>
        <dbReference type="ChEBI" id="CHEBI:15378"/>
        <dbReference type="ChEBI" id="CHEBI:30616"/>
        <dbReference type="ChEBI" id="CHEBI:46858"/>
        <dbReference type="ChEBI" id="CHEBI:61978"/>
        <dbReference type="ChEBI" id="CHEBI:456216"/>
        <dbReference type="EC" id="2.7.10.2"/>
    </reaction>
</comment>
<evidence type="ECO:0000256" key="4">
    <source>
        <dbReference type="ARBA" id="ARBA00022741"/>
    </source>
</evidence>
<dbReference type="GO" id="GO:0005886">
    <property type="term" value="C:plasma membrane"/>
    <property type="evidence" value="ECO:0007669"/>
    <property type="project" value="TreeGrafter"/>
</dbReference>
<evidence type="ECO:0000256" key="5">
    <source>
        <dbReference type="ARBA" id="ARBA00022777"/>
    </source>
</evidence>
<evidence type="ECO:0000256" key="8">
    <source>
        <dbReference type="ARBA" id="ARBA00051245"/>
    </source>
</evidence>
<proteinExistence type="inferred from homology"/>
<sequence length="235" mass="26212">MNFLIAGKQKDQNDHILLTETHSEITKEAYRALRSNMLNLQQKERLKTLMITSAVAGESKTTTAVNLAISLKQAGQKVLLVDGNLRNGVIAKRLKLKGDQKGFSDYIKNTIELDSLITQAVNYNNLDVVTSGTIHQLTSDDLLSDLLHSFFETIRKSYDWVIVDTAPASVSDTLLMSKYVDGVLLCVRQYASAQDEVKQTVRNLKNAGAKVVGAVMTRVDLQVEDQLKRLYLKQL</sequence>
<evidence type="ECO:0000259" key="9">
    <source>
        <dbReference type="Pfam" id="PF13614"/>
    </source>
</evidence>
<evidence type="ECO:0000256" key="7">
    <source>
        <dbReference type="ARBA" id="ARBA00023137"/>
    </source>
</evidence>
<comment type="similarity">
    <text evidence="1">Belongs to the CpsD/CapB family.</text>
</comment>
<dbReference type="InterPro" id="IPR025669">
    <property type="entry name" value="AAA_dom"/>
</dbReference>
<evidence type="ECO:0000256" key="6">
    <source>
        <dbReference type="ARBA" id="ARBA00022840"/>
    </source>
</evidence>
<reference evidence="10" key="1">
    <citation type="journal article" date="2020" name="Appl. Environ. Microbiol.">
        <title>Medium-Chain Fatty Acid Synthesis by 'Candidatus Weimeria bifida' gen. nov., sp. nov., and 'Candidatus Pseudoramibacter fermentans' sp. nov.</title>
        <authorList>
            <person name="Scarborough M.J."/>
            <person name="Myers K.S."/>
            <person name="Donohue T.J."/>
            <person name="Noguera D.R."/>
        </authorList>
    </citation>
    <scope>NUCLEOTIDE SEQUENCE</scope>
    <source>
        <strain evidence="10">EUB1.1</strain>
    </source>
</reference>
<dbReference type="Proteomes" id="UP000473648">
    <property type="component" value="Unassembled WGS sequence"/>
</dbReference>
<dbReference type="CDD" id="cd05387">
    <property type="entry name" value="BY-kinase"/>
    <property type="match status" value="1"/>
</dbReference>
<comment type="caution">
    <text evidence="10">The sequence shown here is derived from an EMBL/GenBank/DDBJ whole genome shotgun (WGS) entry which is preliminary data.</text>
</comment>
<gene>
    <name evidence="10" type="ORF">FRC53_06575</name>
</gene>
<evidence type="ECO:0000256" key="1">
    <source>
        <dbReference type="ARBA" id="ARBA00007316"/>
    </source>
</evidence>
<feature type="domain" description="AAA" evidence="9">
    <location>
        <begin position="49"/>
        <end position="206"/>
    </location>
</feature>
<keyword evidence="5 10" id="KW-0418">Kinase</keyword>
<evidence type="ECO:0000313" key="10">
    <source>
        <dbReference type="EMBL" id="MQM73071.1"/>
    </source>
</evidence>
<name>A0A6L5GS26_9FIRM</name>
<dbReference type="Pfam" id="PF13614">
    <property type="entry name" value="AAA_31"/>
    <property type="match status" value="1"/>
</dbReference>
<dbReference type="SUPFAM" id="SSF52540">
    <property type="entry name" value="P-loop containing nucleoside triphosphate hydrolases"/>
    <property type="match status" value="1"/>
</dbReference>
<dbReference type="GO" id="GO:0004715">
    <property type="term" value="F:non-membrane spanning protein tyrosine kinase activity"/>
    <property type="evidence" value="ECO:0007669"/>
    <property type="project" value="UniProtKB-EC"/>
</dbReference>
<dbReference type="GO" id="GO:0005524">
    <property type="term" value="F:ATP binding"/>
    <property type="evidence" value="ECO:0007669"/>
    <property type="project" value="UniProtKB-KW"/>
</dbReference>
<keyword evidence="4" id="KW-0547">Nucleotide-binding</keyword>
<keyword evidence="11" id="KW-1185">Reference proteome</keyword>
<dbReference type="PANTHER" id="PTHR32309">
    <property type="entry name" value="TYROSINE-PROTEIN KINASE"/>
    <property type="match status" value="1"/>
</dbReference>
<dbReference type="EC" id="2.7.10.2" evidence="2"/>
<evidence type="ECO:0000313" key="11">
    <source>
        <dbReference type="Proteomes" id="UP000473648"/>
    </source>
</evidence>
<organism evidence="10 11">
    <name type="scientific">Candidatus Pseudoramibacter fermentans</name>
    <dbReference type="NCBI Taxonomy" id="2594427"/>
    <lineage>
        <taxon>Bacteria</taxon>
        <taxon>Bacillati</taxon>
        <taxon>Bacillota</taxon>
        <taxon>Clostridia</taxon>
        <taxon>Eubacteriales</taxon>
        <taxon>Eubacteriaceae</taxon>
        <taxon>Pseudoramibacter</taxon>
    </lineage>
</organism>
<dbReference type="InterPro" id="IPR005702">
    <property type="entry name" value="Wzc-like_C"/>
</dbReference>
<dbReference type="PANTHER" id="PTHR32309:SF13">
    <property type="entry name" value="FERRIC ENTEROBACTIN TRANSPORT PROTEIN FEPE"/>
    <property type="match status" value="1"/>
</dbReference>